<evidence type="ECO:0000259" key="7">
    <source>
        <dbReference type="PROSITE" id="PS50011"/>
    </source>
</evidence>
<feature type="domain" description="Protein kinase" evidence="7">
    <location>
        <begin position="277"/>
        <end position="551"/>
    </location>
</feature>
<dbReference type="SUPFAM" id="SSF81606">
    <property type="entry name" value="PP2C-like"/>
    <property type="match status" value="1"/>
</dbReference>
<dbReference type="SMART" id="SM00332">
    <property type="entry name" value="PP2Cc"/>
    <property type="match status" value="1"/>
</dbReference>
<sequence>MMKTLSVTLGQYSDAGVKANNQDFYGACIPKEPLLNSKGIAVAIADGISSSDVSQIASQVSVSSFLDDYYCTSDAWSVKNSVHKVLSATNSWLFSQTRSGPHRFNKEKGYICTFSGLVIKSRTAHIFHCGDTRIYHFSASGFECLTQDHRRILSDDTSYLTRALGIHNAVDIDYVNRAVEEGDYFLLCSDGIHEFVSDQRLSQHLQGLDGNSDNDTLDALAENIAHEALHAGSLDNISLQIVSIAQLPEMSVSEISQAINQLALPPKIEPRMDFDGYKIIRSIYISSRSHVYLAKDEMSGEHVALKFPSAELKNDTNYLESLLREDWIAKRIDNPNVLKAKPPVRKQNFLYTVSEYIEGQNLMQWMIDNPKPSLEQVRHIVDQIAKGLQAFHRREMIHQDLRPQNIMIDAVGTVKIIDFGSTKVAGISDIHPNNEGIVGTLQYSSPEYFVNDAITQRVDIFSLGVIAYQMLSGQFPYGLKVSKARSRLEQKKLSYIPISEYGVDLPYWVEETLRKAVCVNPLKRYHEVSEFIFDLRTPNKSFKPQDRQPLIERNPLAFWRGLSLMLFLVIILQAVLAQ</sequence>
<evidence type="ECO:0000256" key="5">
    <source>
        <dbReference type="ARBA" id="ARBA00022840"/>
    </source>
</evidence>
<dbReference type="InterPro" id="IPR036457">
    <property type="entry name" value="PPM-type-like_dom_sf"/>
</dbReference>
<dbReference type="GO" id="GO:0004674">
    <property type="term" value="F:protein serine/threonine kinase activity"/>
    <property type="evidence" value="ECO:0007669"/>
    <property type="project" value="UniProtKB-KW"/>
</dbReference>
<evidence type="ECO:0000256" key="3">
    <source>
        <dbReference type="ARBA" id="ARBA00022741"/>
    </source>
</evidence>
<dbReference type="SMART" id="SM00331">
    <property type="entry name" value="PP2C_SIG"/>
    <property type="match status" value="1"/>
</dbReference>
<proteinExistence type="predicted"/>
<dbReference type="PROSITE" id="PS00109">
    <property type="entry name" value="PROTEIN_KINASE_TYR"/>
    <property type="match status" value="1"/>
</dbReference>
<organism evidence="9 10">
    <name type="scientific">SAR92 clade bacterium</name>
    <dbReference type="NCBI Taxonomy" id="2315479"/>
    <lineage>
        <taxon>Bacteria</taxon>
        <taxon>Pseudomonadati</taxon>
        <taxon>Pseudomonadota</taxon>
        <taxon>Gammaproteobacteria</taxon>
        <taxon>Cellvibrionales</taxon>
        <taxon>Porticoccaceae</taxon>
        <taxon>SAR92 clade</taxon>
    </lineage>
</organism>
<evidence type="ECO:0000256" key="4">
    <source>
        <dbReference type="ARBA" id="ARBA00022777"/>
    </source>
</evidence>
<dbReference type="InterPro" id="IPR011009">
    <property type="entry name" value="Kinase-like_dom_sf"/>
</dbReference>
<dbReference type="InterPro" id="IPR000719">
    <property type="entry name" value="Prot_kinase_dom"/>
</dbReference>
<gene>
    <name evidence="9" type="ORF">EVB03_07745</name>
</gene>
<dbReference type="CDD" id="cd00143">
    <property type="entry name" value="PP2Cc"/>
    <property type="match status" value="1"/>
</dbReference>
<evidence type="ECO:0000256" key="6">
    <source>
        <dbReference type="SAM" id="Phobius"/>
    </source>
</evidence>
<dbReference type="PANTHER" id="PTHR24351">
    <property type="entry name" value="RIBOSOMAL PROTEIN S6 KINASE"/>
    <property type="match status" value="1"/>
</dbReference>
<dbReference type="Pfam" id="PF00069">
    <property type="entry name" value="Pkinase"/>
    <property type="match status" value="1"/>
</dbReference>
<keyword evidence="5" id="KW-0067">ATP-binding</keyword>
<dbReference type="GO" id="GO:0005524">
    <property type="term" value="F:ATP binding"/>
    <property type="evidence" value="ECO:0007669"/>
    <property type="project" value="UniProtKB-KW"/>
</dbReference>
<dbReference type="PROSITE" id="PS51746">
    <property type="entry name" value="PPM_2"/>
    <property type="match status" value="1"/>
</dbReference>
<protein>
    <submittedName>
        <fullName evidence="9">Bifunctional protein-serine/threonine kinase/phosphatase</fullName>
    </submittedName>
</protein>
<dbReference type="PROSITE" id="PS50011">
    <property type="entry name" value="PROTEIN_KINASE_DOM"/>
    <property type="match status" value="1"/>
</dbReference>
<evidence type="ECO:0000256" key="2">
    <source>
        <dbReference type="ARBA" id="ARBA00022679"/>
    </source>
</evidence>
<dbReference type="EMBL" id="SHBP01000011">
    <property type="protein sequence ID" value="RZO19469.1"/>
    <property type="molecule type" value="Genomic_DNA"/>
</dbReference>
<dbReference type="AlphaFoldDB" id="A0A520ME26"/>
<name>A0A520ME26_9GAMM</name>
<evidence type="ECO:0000259" key="8">
    <source>
        <dbReference type="PROSITE" id="PS51746"/>
    </source>
</evidence>
<evidence type="ECO:0000313" key="10">
    <source>
        <dbReference type="Proteomes" id="UP000315889"/>
    </source>
</evidence>
<comment type="caution">
    <text evidence="9">The sequence shown here is derived from an EMBL/GenBank/DDBJ whole genome shotgun (WGS) entry which is preliminary data.</text>
</comment>
<keyword evidence="6" id="KW-0812">Transmembrane</keyword>
<dbReference type="InterPro" id="IPR008266">
    <property type="entry name" value="Tyr_kinase_AS"/>
</dbReference>
<dbReference type="InterPro" id="IPR001932">
    <property type="entry name" value="PPM-type_phosphatase-like_dom"/>
</dbReference>
<feature type="domain" description="PPM-type phosphatase" evidence="8">
    <location>
        <begin position="8"/>
        <end position="244"/>
    </location>
</feature>
<keyword evidence="2" id="KW-0808">Transferase</keyword>
<evidence type="ECO:0000256" key="1">
    <source>
        <dbReference type="ARBA" id="ARBA00022527"/>
    </source>
</evidence>
<dbReference type="SUPFAM" id="SSF56112">
    <property type="entry name" value="Protein kinase-like (PK-like)"/>
    <property type="match status" value="1"/>
</dbReference>
<keyword evidence="4 9" id="KW-0418">Kinase</keyword>
<dbReference type="Proteomes" id="UP000315889">
    <property type="component" value="Unassembled WGS sequence"/>
</dbReference>
<feature type="transmembrane region" description="Helical" evidence="6">
    <location>
        <begin position="557"/>
        <end position="577"/>
    </location>
</feature>
<accession>A0A520ME26</accession>
<evidence type="ECO:0000313" key="9">
    <source>
        <dbReference type="EMBL" id="RZO19469.1"/>
    </source>
</evidence>
<dbReference type="Pfam" id="PF13672">
    <property type="entry name" value="PP2C_2"/>
    <property type="match status" value="1"/>
</dbReference>
<keyword evidence="3" id="KW-0547">Nucleotide-binding</keyword>
<dbReference type="Gene3D" id="3.60.40.10">
    <property type="entry name" value="PPM-type phosphatase domain"/>
    <property type="match status" value="1"/>
</dbReference>
<keyword evidence="6" id="KW-1133">Transmembrane helix</keyword>
<dbReference type="Gene3D" id="1.10.510.10">
    <property type="entry name" value="Transferase(Phosphotransferase) domain 1"/>
    <property type="match status" value="1"/>
</dbReference>
<keyword evidence="1" id="KW-0723">Serine/threonine-protein kinase</keyword>
<dbReference type="CDD" id="cd14014">
    <property type="entry name" value="STKc_PknB_like"/>
    <property type="match status" value="1"/>
</dbReference>
<reference evidence="9 10" key="1">
    <citation type="submission" date="2019-02" db="EMBL/GenBank/DDBJ databases">
        <title>Prokaryotic population dynamics and viral predation in marine succession experiment using metagenomics: the confinement effect.</title>
        <authorList>
            <person name="Haro-Moreno J.M."/>
            <person name="Rodriguez-Valera F."/>
            <person name="Lopez-Perez M."/>
        </authorList>
    </citation>
    <scope>NUCLEOTIDE SEQUENCE [LARGE SCALE GENOMIC DNA]</scope>
    <source>
        <strain evidence="9">MED-G170</strain>
    </source>
</reference>
<keyword evidence="6" id="KW-0472">Membrane</keyword>